<protein>
    <submittedName>
        <fullName evidence="3">Envelope glycoprotein J</fullName>
    </submittedName>
</protein>
<proteinExistence type="predicted"/>
<evidence type="ECO:0000313" key="3">
    <source>
        <dbReference type="EMBL" id="ARS01701.1"/>
    </source>
</evidence>
<keyword evidence="2" id="KW-0472">Membrane</keyword>
<evidence type="ECO:0000256" key="1">
    <source>
        <dbReference type="SAM" id="MobiDB-lite"/>
    </source>
</evidence>
<accession>A0A1X9WF55</accession>
<keyword evidence="2" id="KW-1133">Transmembrane helix</keyword>
<organism evidence="3 4">
    <name type="scientific">Macacine alphaherpesvirus 2</name>
    <dbReference type="NCBI Taxonomy" id="2845554"/>
    <lineage>
        <taxon>Viruses</taxon>
        <taxon>Duplodnaviria</taxon>
        <taxon>Heunggongvirae</taxon>
        <taxon>Peploviricota</taxon>
        <taxon>Herviviricetes</taxon>
        <taxon>Herpesvirales</taxon>
        <taxon>Orthoherpesviridae</taxon>
        <taxon>Alphaherpesvirinae</taxon>
        <taxon>Simplexvirus</taxon>
        <taxon>Simplexvirus macacinealpha2</taxon>
    </lineage>
</organism>
<feature type="transmembrane region" description="Helical" evidence="2">
    <location>
        <begin position="87"/>
        <end position="110"/>
    </location>
</feature>
<dbReference type="Proteomes" id="UP000682190">
    <property type="component" value="Segment"/>
</dbReference>
<evidence type="ECO:0000256" key="2">
    <source>
        <dbReference type="SAM" id="Phobius"/>
    </source>
</evidence>
<reference evidence="3 4" key="1">
    <citation type="journal article" date="2017" name="Virology">
        <title>Genome sequence variation among isolates of monkey B virus (Macacine alphaherpesvirus 1) from captive macaques.</title>
        <authorList>
            <person name="Eberle R."/>
            <person name="Maxwell L.K."/>
            <person name="Nicholson S."/>
            <person name="Black D."/>
            <person name="Jones-Engel L."/>
        </authorList>
    </citation>
    <scope>NUCLEOTIDE SEQUENCE [LARGE SCALE GENOMIC DNA]</scope>
    <source>
        <strain evidence="3">8100812</strain>
    </source>
</reference>
<keyword evidence="3" id="KW-0946">Virion</keyword>
<dbReference type="EMBL" id="KY628968">
    <property type="protein sequence ID" value="ARS01701.1"/>
    <property type="molecule type" value="Genomic_DNA"/>
</dbReference>
<keyword evidence="4" id="KW-1185">Reference proteome</keyword>
<dbReference type="Pfam" id="PF03229">
    <property type="entry name" value="Alpha_GJ"/>
    <property type="match status" value="1"/>
</dbReference>
<gene>
    <name evidence="3" type="primary">US5</name>
</gene>
<dbReference type="GO" id="GO:0019031">
    <property type="term" value="C:viral envelope"/>
    <property type="evidence" value="ECO:0007669"/>
    <property type="project" value="UniProtKB-KW"/>
</dbReference>
<keyword evidence="2" id="KW-0812">Transmembrane</keyword>
<sequence>MRSLLFVVGAWVLAAVTDLTPKAALATGANATAGVANATATAGVANATDAEATSPGAAATSAAVVTPPPTDSTQTAETPGPSPPTDFALPLVIGGLCALTLAAMGAGALLRRRCRRAARDRRRVSYLYA</sequence>
<feature type="compositionally biased region" description="Low complexity" evidence="1">
    <location>
        <begin position="48"/>
        <end position="65"/>
    </location>
</feature>
<evidence type="ECO:0000313" key="4">
    <source>
        <dbReference type="Proteomes" id="UP000682190"/>
    </source>
</evidence>
<dbReference type="InterPro" id="IPR004913">
    <property type="entry name" value="Herpes_gJ"/>
</dbReference>
<name>A0A1X9WF55_9ALPH</name>
<keyword evidence="3" id="KW-0261">Viral envelope protein</keyword>
<feature type="region of interest" description="Disordered" evidence="1">
    <location>
        <begin position="48"/>
        <end position="86"/>
    </location>
</feature>